<keyword evidence="2" id="KW-0328">Glycosyltransferase</keyword>
<evidence type="ECO:0000259" key="4">
    <source>
        <dbReference type="Pfam" id="PF00535"/>
    </source>
</evidence>
<keyword evidence="3 5" id="KW-0808">Transferase</keyword>
<dbReference type="Gene3D" id="3.90.550.10">
    <property type="entry name" value="Spore Coat Polysaccharide Biosynthesis Protein SpsA, Chain A"/>
    <property type="match status" value="1"/>
</dbReference>
<keyword evidence="6" id="KW-1185">Reference proteome</keyword>
<dbReference type="PANTHER" id="PTHR43685">
    <property type="entry name" value="GLYCOSYLTRANSFERASE"/>
    <property type="match status" value="1"/>
</dbReference>
<dbReference type="SUPFAM" id="SSF53448">
    <property type="entry name" value="Nucleotide-diphospho-sugar transferases"/>
    <property type="match status" value="1"/>
</dbReference>
<feature type="domain" description="Glycosyltransferase 2-like" evidence="4">
    <location>
        <begin position="8"/>
        <end position="134"/>
    </location>
</feature>
<gene>
    <name evidence="5" type="ORF">C8P68_106345</name>
</gene>
<sequence length="320" mass="37107">MAGNPQITVLMPAYNAEKYICEAIMSVLRQTYTDFELLIVNDGSTDRTAQIIRAFTDERIVFIDKEKNEGVAAALNTGLRAARAAYIARFDADDICYPERLEKQLRFLQQNPDYVLVGSDVDYMLDNGDHLFSFKCIAHTHEEIMQKMYFYCPFVHPAVMFRKQPVLDAGGYQENGHNFEDYLLWTNLTHAGRMYNLAEPLVKYRLNPFSITIDEKWRGKRFRELKRAAVTRGFITATEADEILNIIKSQNVTKIKHSAYNALCGKKFLADNYQPQKARYHIAKAIRINPLRLDSYLLYLASYLPEEIILWLHRKSPNRL</sequence>
<accession>A0A2T5J7K2</accession>
<protein>
    <submittedName>
        <fullName evidence="5">Glycosyl transferase family 2</fullName>
    </submittedName>
</protein>
<comment type="caution">
    <text evidence="5">The sequence shown here is derived from an EMBL/GenBank/DDBJ whole genome shotgun (WGS) entry which is preliminary data.</text>
</comment>
<comment type="similarity">
    <text evidence="1">Belongs to the glycosyltransferase 2 family.</text>
</comment>
<evidence type="ECO:0000256" key="2">
    <source>
        <dbReference type="ARBA" id="ARBA00022676"/>
    </source>
</evidence>
<evidence type="ECO:0000313" key="5">
    <source>
        <dbReference type="EMBL" id="PTQ95130.1"/>
    </source>
</evidence>
<dbReference type="Proteomes" id="UP000244168">
    <property type="component" value="Unassembled WGS sequence"/>
</dbReference>
<dbReference type="PANTHER" id="PTHR43685:SF5">
    <property type="entry name" value="GLYCOSYLTRANSFERASE EPSE-RELATED"/>
    <property type="match status" value="1"/>
</dbReference>
<name>A0A2T5J7K2_9SPHI</name>
<dbReference type="GO" id="GO:0016757">
    <property type="term" value="F:glycosyltransferase activity"/>
    <property type="evidence" value="ECO:0007669"/>
    <property type="project" value="UniProtKB-KW"/>
</dbReference>
<dbReference type="InterPro" id="IPR050834">
    <property type="entry name" value="Glycosyltransf_2"/>
</dbReference>
<organism evidence="5 6">
    <name type="scientific">Mucilaginibacter yixingensis</name>
    <dbReference type="NCBI Taxonomy" id="1295612"/>
    <lineage>
        <taxon>Bacteria</taxon>
        <taxon>Pseudomonadati</taxon>
        <taxon>Bacteroidota</taxon>
        <taxon>Sphingobacteriia</taxon>
        <taxon>Sphingobacteriales</taxon>
        <taxon>Sphingobacteriaceae</taxon>
        <taxon>Mucilaginibacter</taxon>
    </lineage>
</organism>
<dbReference type="AlphaFoldDB" id="A0A2T5J7K2"/>
<dbReference type="Pfam" id="PF00535">
    <property type="entry name" value="Glycos_transf_2"/>
    <property type="match status" value="1"/>
</dbReference>
<evidence type="ECO:0000256" key="3">
    <source>
        <dbReference type="ARBA" id="ARBA00022679"/>
    </source>
</evidence>
<dbReference type="InterPro" id="IPR001173">
    <property type="entry name" value="Glyco_trans_2-like"/>
</dbReference>
<evidence type="ECO:0000313" key="6">
    <source>
        <dbReference type="Proteomes" id="UP000244168"/>
    </source>
</evidence>
<proteinExistence type="inferred from homology"/>
<dbReference type="EMBL" id="QAOQ01000006">
    <property type="protein sequence ID" value="PTQ95130.1"/>
    <property type="molecule type" value="Genomic_DNA"/>
</dbReference>
<dbReference type="InterPro" id="IPR029044">
    <property type="entry name" value="Nucleotide-diphossugar_trans"/>
</dbReference>
<dbReference type="RefSeq" id="WP_107830073.1">
    <property type="nucleotide sequence ID" value="NZ_CP160205.1"/>
</dbReference>
<evidence type="ECO:0000256" key="1">
    <source>
        <dbReference type="ARBA" id="ARBA00006739"/>
    </source>
</evidence>
<reference evidence="5 6" key="1">
    <citation type="submission" date="2018-04" db="EMBL/GenBank/DDBJ databases">
        <title>Genomic Encyclopedia of Archaeal and Bacterial Type Strains, Phase II (KMG-II): from individual species to whole genera.</title>
        <authorList>
            <person name="Goeker M."/>
        </authorList>
    </citation>
    <scope>NUCLEOTIDE SEQUENCE [LARGE SCALE GENOMIC DNA]</scope>
    <source>
        <strain evidence="5 6">DSM 26809</strain>
    </source>
</reference>
<dbReference type="OrthoDB" id="9815829at2"/>